<dbReference type="Gene3D" id="3.40.630.30">
    <property type="match status" value="1"/>
</dbReference>
<proteinExistence type="predicted"/>
<name>A0A2X3W5P2_9STRE</name>
<sequence>MEIRLAHPNEVEPIASILEEAKAFLAASGSSQGQGENGYPNQDDIIEDILENRAYVGLIEGEIVAYAAVYRGNQPEYKAIYDGKWKHDNYRYVTFHRIMVAADYRGQQLVQTFLQGLVEGLDAQDFRCDTHEQNQTMQHILEKLGFVYCGKVPIDGERLAYQKIKSNREKALYQEVDEADHHSV</sequence>
<accession>A0A2X3W5P2</accession>
<gene>
    <name evidence="2" type="ORF">NCTC12278_01456</name>
</gene>
<keyword evidence="2" id="KW-0808">Transferase</keyword>
<dbReference type="InterPro" id="IPR016181">
    <property type="entry name" value="Acyl_CoA_acyltransferase"/>
</dbReference>
<dbReference type="EMBL" id="LS483343">
    <property type="protein sequence ID" value="SQF40877.1"/>
    <property type="molecule type" value="Genomic_DNA"/>
</dbReference>
<evidence type="ECO:0000313" key="3">
    <source>
        <dbReference type="Proteomes" id="UP000249495"/>
    </source>
</evidence>
<dbReference type="GO" id="GO:0016747">
    <property type="term" value="F:acyltransferase activity, transferring groups other than amino-acyl groups"/>
    <property type="evidence" value="ECO:0007669"/>
    <property type="project" value="InterPro"/>
</dbReference>
<dbReference type="SUPFAM" id="SSF55729">
    <property type="entry name" value="Acyl-CoA N-acyltransferases (Nat)"/>
    <property type="match status" value="1"/>
</dbReference>
<dbReference type="RefSeq" id="WP_018030300.1">
    <property type="nucleotide sequence ID" value="NZ_LS483343.1"/>
</dbReference>
<dbReference type="OrthoDB" id="9796381at2"/>
<reference evidence="2 3" key="1">
    <citation type="submission" date="2018-06" db="EMBL/GenBank/DDBJ databases">
        <authorList>
            <consortium name="Pathogen Informatics"/>
            <person name="Doyle S."/>
        </authorList>
    </citation>
    <scope>NUCLEOTIDE SEQUENCE [LARGE SCALE GENOMIC DNA]</scope>
    <source>
        <strain evidence="2 3">NCTC12278</strain>
    </source>
</reference>
<evidence type="ECO:0000313" key="2">
    <source>
        <dbReference type="EMBL" id="SQF40877.1"/>
    </source>
</evidence>
<dbReference type="KEGG" id="sfer:NCTC12278_01456"/>
<protein>
    <submittedName>
        <fullName evidence="2">Acetyltransferase</fullName>
    </submittedName>
</protein>
<feature type="domain" description="N-acetyltransferase" evidence="1">
    <location>
        <begin position="1"/>
        <end position="168"/>
    </location>
</feature>
<keyword evidence="3" id="KW-1185">Reference proteome</keyword>
<dbReference type="AlphaFoldDB" id="A0A2X3W5P2"/>
<dbReference type="InterPro" id="IPR000182">
    <property type="entry name" value="GNAT_dom"/>
</dbReference>
<dbReference type="PROSITE" id="PS51186">
    <property type="entry name" value="GNAT"/>
    <property type="match status" value="1"/>
</dbReference>
<organism evidence="2 3">
    <name type="scientific">Streptococcus ferus</name>
    <dbReference type="NCBI Taxonomy" id="1345"/>
    <lineage>
        <taxon>Bacteria</taxon>
        <taxon>Bacillati</taxon>
        <taxon>Bacillota</taxon>
        <taxon>Bacilli</taxon>
        <taxon>Lactobacillales</taxon>
        <taxon>Streptococcaceae</taxon>
        <taxon>Streptococcus</taxon>
    </lineage>
</organism>
<dbReference type="Pfam" id="PF00583">
    <property type="entry name" value="Acetyltransf_1"/>
    <property type="match status" value="1"/>
</dbReference>
<evidence type="ECO:0000259" key="1">
    <source>
        <dbReference type="PROSITE" id="PS51186"/>
    </source>
</evidence>
<dbReference type="Proteomes" id="UP000249495">
    <property type="component" value="Chromosome 1"/>
</dbReference>
<dbReference type="STRING" id="1123303.GCA_000372425_00973"/>